<feature type="signal peptide" evidence="2">
    <location>
        <begin position="1"/>
        <end position="18"/>
    </location>
</feature>
<reference evidence="3 4" key="2">
    <citation type="submission" date="2017-06" db="EMBL/GenBank/DDBJ databases">
        <authorList>
            <person name="Kim H.J."/>
            <person name="Triplett B.A."/>
        </authorList>
    </citation>
    <scope>NUCLEOTIDE SEQUENCE [LARGE SCALE GENOMIC DNA]</scope>
    <source>
        <strain evidence="3 4">BZC3</strain>
    </source>
</reference>
<name>A0A1Z3LUK9_BREDI</name>
<protein>
    <submittedName>
        <fullName evidence="3">Uncharacterized protein</fullName>
    </submittedName>
</protein>
<gene>
    <name evidence="3" type="ORF">CD943_02460</name>
</gene>
<evidence type="ECO:0000313" key="4">
    <source>
        <dbReference type="Proteomes" id="UP000197024"/>
    </source>
</evidence>
<reference evidence="3 4" key="1">
    <citation type="submission" date="2017-06" db="EMBL/GenBank/DDBJ databases">
        <title>Biodegradation of gentamicin by bacterial consortia AMQD4 in synthetic medium and raw gentamicin sewage.</title>
        <authorList>
            <person name="Chang H."/>
            <person name="Feng Y."/>
            <person name="Li Z."/>
            <person name="Xue J."/>
            <person name="Cheng D."/>
        </authorList>
    </citation>
    <scope>NUCLEOTIDE SEQUENCE [LARGE SCALE GENOMIC DNA]</scope>
    <source>
        <strain evidence="3 4">BZC3</strain>
    </source>
</reference>
<evidence type="ECO:0000313" key="3">
    <source>
        <dbReference type="EMBL" id="ASD25850.1"/>
    </source>
</evidence>
<dbReference type="AlphaFoldDB" id="A0A1Z3LUK9"/>
<feature type="region of interest" description="Disordered" evidence="1">
    <location>
        <begin position="22"/>
        <end position="53"/>
    </location>
</feature>
<dbReference type="EMBL" id="CP021995">
    <property type="protein sequence ID" value="ASD25850.1"/>
    <property type="molecule type" value="Genomic_DNA"/>
</dbReference>
<feature type="compositionally biased region" description="Pro residues" evidence="1">
    <location>
        <begin position="41"/>
        <end position="51"/>
    </location>
</feature>
<dbReference type="STRING" id="293.GCA_000988015_01816"/>
<evidence type="ECO:0000256" key="1">
    <source>
        <dbReference type="SAM" id="MobiDB-lite"/>
    </source>
</evidence>
<feature type="chain" id="PRO_5012735081" evidence="2">
    <location>
        <begin position="19"/>
        <end position="158"/>
    </location>
</feature>
<dbReference type="RefSeq" id="WP_088409981.1">
    <property type="nucleotide sequence ID" value="NZ_CP021995.1"/>
</dbReference>
<organism evidence="3 4">
    <name type="scientific">Brevundimonas diminuta</name>
    <name type="common">Pseudomonas diminuta</name>
    <dbReference type="NCBI Taxonomy" id="293"/>
    <lineage>
        <taxon>Bacteria</taxon>
        <taxon>Pseudomonadati</taxon>
        <taxon>Pseudomonadota</taxon>
        <taxon>Alphaproteobacteria</taxon>
        <taxon>Caulobacterales</taxon>
        <taxon>Caulobacteraceae</taxon>
        <taxon>Brevundimonas</taxon>
    </lineage>
</organism>
<proteinExistence type="predicted"/>
<dbReference type="PROSITE" id="PS51257">
    <property type="entry name" value="PROKAR_LIPOPROTEIN"/>
    <property type="match status" value="1"/>
</dbReference>
<sequence length="158" mass="16834">MKRPSPLFFIVLATLLAACDPPGQVNPPTEPAQPIQGPGTSAPPPQRPPGMEPLLRGAGATSFVGRWAAAAGACAQPDDEAALEITTTDLHGRGLLCVIETINERGQGYDALLSCQTAAGQGERPARFEATDDTLRLIWLDRPNEQPQRLIRCTTLAR</sequence>
<accession>A0A1Z3LUK9</accession>
<keyword evidence="2" id="KW-0732">Signal</keyword>
<dbReference type="Proteomes" id="UP000197024">
    <property type="component" value="Chromosome"/>
</dbReference>
<evidence type="ECO:0000256" key="2">
    <source>
        <dbReference type="SAM" id="SignalP"/>
    </source>
</evidence>